<dbReference type="InterPro" id="IPR032710">
    <property type="entry name" value="NTF2-like_dom_sf"/>
</dbReference>
<dbReference type="InterPro" id="IPR039437">
    <property type="entry name" value="FrzH/put_lumazine-bd"/>
</dbReference>
<sequence length="126" mass="14678">MKSADELEVEALMERYFDGLYHSDSEVLRTVFHPKLAYINASEGNHEFMDIEAYMTRIDNREPPAKRGENRSESVDRVKLISRQMGLVEARMTMMGREYQDLLTLIHTDAGWQVLTKVFAYQEKEG</sequence>
<dbReference type="Gene3D" id="3.10.450.50">
    <property type="match status" value="1"/>
</dbReference>
<evidence type="ECO:0008006" key="3">
    <source>
        <dbReference type="Google" id="ProtNLM"/>
    </source>
</evidence>
<dbReference type="EMBL" id="NXGX01000006">
    <property type="protein sequence ID" value="PKR57521.1"/>
    <property type="molecule type" value="Genomic_DNA"/>
</dbReference>
<evidence type="ECO:0000313" key="2">
    <source>
        <dbReference type="Proteomes" id="UP000233332"/>
    </source>
</evidence>
<accession>A0A2N3L3Y6</accession>
<dbReference type="Pfam" id="PF12893">
    <property type="entry name" value="Lumazine_bd_2"/>
    <property type="match status" value="1"/>
</dbReference>
<protein>
    <recommendedName>
        <fullName evidence="3">Nuclear transport factor 2 family protein</fullName>
    </recommendedName>
</protein>
<evidence type="ECO:0000313" key="1">
    <source>
        <dbReference type="EMBL" id="PKR57521.1"/>
    </source>
</evidence>
<comment type="caution">
    <text evidence="1">The sequence shown here is derived from an EMBL/GenBank/DDBJ whole genome shotgun (WGS) entry which is preliminary data.</text>
</comment>
<dbReference type="Proteomes" id="UP000233332">
    <property type="component" value="Unassembled WGS sequence"/>
</dbReference>
<gene>
    <name evidence="1" type="ORF">COO92_16405</name>
</gene>
<proteinExistence type="predicted"/>
<dbReference type="SUPFAM" id="SSF54427">
    <property type="entry name" value="NTF2-like"/>
    <property type="match status" value="1"/>
</dbReference>
<dbReference type="AlphaFoldDB" id="A0A2N3L3Y6"/>
<organism evidence="1 2">
    <name type="scientific">Thalassospira lohafexi</name>
    <dbReference type="NCBI Taxonomy" id="744227"/>
    <lineage>
        <taxon>Bacteria</taxon>
        <taxon>Pseudomonadati</taxon>
        <taxon>Pseudomonadota</taxon>
        <taxon>Alphaproteobacteria</taxon>
        <taxon>Rhodospirillales</taxon>
        <taxon>Thalassospiraceae</taxon>
        <taxon>Thalassospira</taxon>
    </lineage>
</organism>
<reference evidence="1 2" key="1">
    <citation type="submission" date="2017-09" db="EMBL/GenBank/DDBJ databases">
        <title>Biodiversity and function of Thalassospira species in the particle-attached aromatic-hydrocarbon-degrading consortia from the surface seawater of the China South Sea.</title>
        <authorList>
            <person name="Dong C."/>
            <person name="Lai Q."/>
            <person name="Shao Z."/>
        </authorList>
    </citation>
    <scope>NUCLEOTIDE SEQUENCE [LARGE SCALE GENOMIC DNA]</scope>
    <source>
        <strain evidence="1 2">139Z-12</strain>
    </source>
</reference>
<keyword evidence="2" id="KW-1185">Reference proteome</keyword>
<name>A0A2N3L3Y6_9PROT</name>
<dbReference type="RefSeq" id="WP_101303842.1">
    <property type="nucleotide sequence ID" value="NZ_NXGX01000006.1"/>
</dbReference>